<keyword evidence="2" id="KW-0812">Transmembrane</keyword>
<keyword evidence="3" id="KW-0732">Signal</keyword>
<keyword evidence="2" id="KW-1133">Transmembrane helix</keyword>
<sequence length="634" mass="66789">MLPKAVLHHLFLAISLAITSLWATNPGNNVAFSSKFLEAQTLVFGFGEVVAARVVGAMSALAIKDIQHDVLQLVYDSAGMGSGEAGEEFDGGEFESEEFHRWEFEGRGFYGGDRQIPAYEYEYEDEDEDEDDGSAFPIGDPARFDEGESEDFTRGEIIFVFSALIGLCAIFRSIIRWLARRFTTAADAPEDPDPDPDPSEPPNESIEAAQGRMSQELAAARDTDADIAVTPDADIDDATASFDDLALPAPVSVDASARRTSQEPTAASDADAVLAVTSDADTDDATADLALPAPASVDASAIGSPSVEGSVAMVKADVPAVAPATEMDASTAVEVLTPPASAPVDASATTALVSDAAIPTASAIEVHAATSANVAIPATVAPSEYISADEFLAAHKAAHWNITANKKFRWDKGIPHYGLGPRCASAKSGANLKALERLAGIERPFFFPFMADLDGIATSVRTKAPHYVGPDGILYAVGMNGNAWIDHTGPPDGRPTPKQTTPTPTSGAVFFSLTPLFLQTAVCLNAHLSVSRSSKQPDADLDPEVIVSPTPPPASPQQLGINAVLHDNAPDFYQAELSTDAEVQDEDAQDQDHTTTTTTTTSDSVTSAPLGLITQAVHKTEVARGRQEHAGDDR</sequence>
<feature type="compositionally biased region" description="Acidic residues" evidence="1">
    <location>
        <begin position="124"/>
        <end position="133"/>
    </location>
</feature>
<evidence type="ECO:0000256" key="2">
    <source>
        <dbReference type="SAM" id="Phobius"/>
    </source>
</evidence>
<keyword evidence="2" id="KW-0472">Membrane</keyword>
<feature type="region of interest" description="Disordered" evidence="1">
    <location>
        <begin position="580"/>
        <end position="610"/>
    </location>
</feature>
<keyword evidence="5" id="KW-1185">Reference proteome</keyword>
<evidence type="ECO:0000313" key="5">
    <source>
        <dbReference type="Proteomes" id="UP000076532"/>
    </source>
</evidence>
<feature type="region of interest" description="Disordered" evidence="1">
    <location>
        <begin position="124"/>
        <end position="147"/>
    </location>
</feature>
<feature type="region of interest" description="Disordered" evidence="1">
    <location>
        <begin position="532"/>
        <end position="559"/>
    </location>
</feature>
<feature type="compositionally biased region" description="Acidic residues" evidence="1">
    <location>
        <begin position="188"/>
        <end position="198"/>
    </location>
</feature>
<organism evidence="4 5">
    <name type="scientific">Athelia psychrophila</name>
    <dbReference type="NCBI Taxonomy" id="1759441"/>
    <lineage>
        <taxon>Eukaryota</taxon>
        <taxon>Fungi</taxon>
        <taxon>Dikarya</taxon>
        <taxon>Basidiomycota</taxon>
        <taxon>Agaricomycotina</taxon>
        <taxon>Agaricomycetes</taxon>
        <taxon>Agaricomycetidae</taxon>
        <taxon>Atheliales</taxon>
        <taxon>Atheliaceae</taxon>
        <taxon>Athelia</taxon>
    </lineage>
</organism>
<accession>A0A166VZW3</accession>
<proteinExistence type="predicted"/>
<reference evidence="4 5" key="1">
    <citation type="journal article" date="2016" name="Mol. Biol. Evol.">
        <title>Comparative Genomics of Early-Diverging Mushroom-Forming Fungi Provides Insights into the Origins of Lignocellulose Decay Capabilities.</title>
        <authorList>
            <person name="Nagy L.G."/>
            <person name="Riley R."/>
            <person name="Tritt A."/>
            <person name="Adam C."/>
            <person name="Daum C."/>
            <person name="Floudas D."/>
            <person name="Sun H."/>
            <person name="Yadav J.S."/>
            <person name="Pangilinan J."/>
            <person name="Larsson K.H."/>
            <person name="Matsuura K."/>
            <person name="Barry K."/>
            <person name="Labutti K."/>
            <person name="Kuo R."/>
            <person name="Ohm R.A."/>
            <person name="Bhattacharya S.S."/>
            <person name="Shirouzu T."/>
            <person name="Yoshinaga Y."/>
            <person name="Martin F.M."/>
            <person name="Grigoriev I.V."/>
            <person name="Hibbett D.S."/>
        </authorList>
    </citation>
    <scope>NUCLEOTIDE SEQUENCE [LARGE SCALE GENOMIC DNA]</scope>
    <source>
        <strain evidence="4 5">CBS 109695</strain>
    </source>
</reference>
<dbReference type="EMBL" id="KV417483">
    <property type="protein sequence ID" value="KZP33234.1"/>
    <property type="molecule type" value="Genomic_DNA"/>
</dbReference>
<feature type="compositionally biased region" description="Low complexity" evidence="1">
    <location>
        <begin position="496"/>
        <end position="505"/>
    </location>
</feature>
<feature type="chain" id="PRO_5007881497" evidence="3">
    <location>
        <begin position="24"/>
        <end position="634"/>
    </location>
</feature>
<feature type="region of interest" description="Disordered" evidence="1">
    <location>
        <begin position="485"/>
        <end position="505"/>
    </location>
</feature>
<gene>
    <name evidence="4" type="ORF">FIBSPDRAFT_881993</name>
</gene>
<evidence type="ECO:0000256" key="1">
    <source>
        <dbReference type="SAM" id="MobiDB-lite"/>
    </source>
</evidence>
<name>A0A166VZW3_9AGAM</name>
<feature type="region of interest" description="Disordered" evidence="1">
    <location>
        <begin position="186"/>
        <end position="219"/>
    </location>
</feature>
<dbReference type="AlphaFoldDB" id="A0A166VZW3"/>
<dbReference type="Proteomes" id="UP000076532">
    <property type="component" value="Unassembled WGS sequence"/>
</dbReference>
<protein>
    <submittedName>
        <fullName evidence="4">Uncharacterized protein</fullName>
    </submittedName>
</protein>
<evidence type="ECO:0000313" key="4">
    <source>
        <dbReference type="EMBL" id="KZP33234.1"/>
    </source>
</evidence>
<feature type="transmembrane region" description="Helical" evidence="2">
    <location>
        <begin position="157"/>
        <end position="175"/>
    </location>
</feature>
<feature type="signal peptide" evidence="3">
    <location>
        <begin position="1"/>
        <end position="23"/>
    </location>
</feature>
<evidence type="ECO:0000256" key="3">
    <source>
        <dbReference type="SAM" id="SignalP"/>
    </source>
</evidence>